<reference evidence="2" key="1">
    <citation type="journal article" date="2020" name="Stud. Mycol.">
        <title>101 Dothideomycetes genomes: a test case for predicting lifestyles and emergence of pathogens.</title>
        <authorList>
            <person name="Haridas S."/>
            <person name="Albert R."/>
            <person name="Binder M."/>
            <person name="Bloem J."/>
            <person name="Labutti K."/>
            <person name="Salamov A."/>
            <person name="Andreopoulos B."/>
            <person name="Baker S."/>
            <person name="Barry K."/>
            <person name="Bills G."/>
            <person name="Bluhm B."/>
            <person name="Cannon C."/>
            <person name="Castanera R."/>
            <person name="Culley D."/>
            <person name="Daum C."/>
            <person name="Ezra D."/>
            <person name="Gonzalez J."/>
            <person name="Henrissat B."/>
            <person name="Kuo A."/>
            <person name="Liang C."/>
            <person name="Lipzen A."/>
            <person name="Lutzoni F."/>
            <person name="Magnuson J."/>
            <person name="Mondo S."/>
            <person name="Nolan M."/>
            <person name="Ohm R."/>
            <person name="Pangilinan J."/>
            <person name="Park H.-J."/>
            <person name="Ramirez L."/>
            <person name="Alfaro M."/>
            <person name="Sun H."/>
            <person name="Tritt A."/>
            <person name="Yoshinaga Y."/>
            <person name="Zwiers L.-H."/>
            <person name="Turgeon B."/>
            <person name="Goodwin S."/>
            <person name="Spatafora J."/>
            <person name="Crous P."/>
            <person name="Grigoriev I."/>
        </authorList>
    </citation>
    <scope>NUCLEOTIDE SEQUENCE</scope>
    <source>
        <strain evidence="2">CBS 101060</strain>
    </source>
</reference>
<dbReference type="PANTHER" id="PTHR12905">
    <property type="entry name" value="METALLOPHOSPHOESTERASE"/>
    <property type="match status" value="1"/>
</dbReference>
<comment type="caution">
    <text evidence="2">The sequence shown here is derived from an EMBL/GenBank/DDBJ whole genome shotgun (WGS) entry which is preliminary data.</text>
</comment>
<feature type="domain" description="Calcineurin-like phosphoesterase" evidence="1">
    <location>
        <begin position="51"/>
        <end position="232"/>
    </location>
</feature>
<evidence type="ECO:0000313" key="2">
    <source>
        <dbReference type="EMBL" id="KAF2841111.1"/>
    </source>
</evidence>
<organism evidence="2 3">
    <name type="scientific">Patellaria atrata CBS 101060</name>
    <dbReference type="NCBI Taxonomy" id="1346257"/>
    <lineage>
        <taxon>Eukaryota</taxon>
        <taxon>Fungi</taxon>
        <taxon>Dikarya</taxon>
        <taxon>Ascomycota</taxon>
        <taxon>Pezizomycotina</taxon>
        <taxon>Dothideomycetes</taxon>
        <taxon>Dothideomycetes incertae sedis</taxon>
        <taxon>Patellariales</taxon>
        <taxon>Patellariaceae</taxon>
        <taxon>Patellaria</taxon>
    </lineage>
</organism>
<accession>A0A9P4SE56</accession>
<dbReference type="GO" id="GO:0016787">
    <property type="term" value="F:hydrolase activity"/>
    <property type="evidence" value="ECO:0007669"/>
    <property type="project" value="InterPro"/>
</dbReference>
<dbReference type="PANTHER" id="PTHR12905:SF18">
    <property type="entry name" value="ESTER HYDROLASE, PUTATIVE (AFU_ORTHOLOGUE AFUA_4G03130)-RELATED"/>
    <property type="match status" value="1"/>
</dbReference>
<dbReference type="CDD" id="cd07379">
    <property type="entry name" value="MPP_239FB"/>
    <property type="match status" value="1"/>
</dbReference>
<proteinExistence type="predicted"/>
<dbReference type="InterPro" id="IPR029052">
    <property type="entry name" value="Metallo-depent_PP-like"/>
</dbReference>
<dbReference type="EMBL" id="MU006091">
    <property type="protein sequence ID" value="KAF2841111.1"/>
    <property type="molecule type" value="Genomic_DNA"/>
</dbReference>
<dbReference type="Proteomes" id="UP000799429">
    <property type="component" value="Unassembled WGS sequence"/>
</dbReference>
<dbReference type="SUPFAM" id="SSF56300">
    <property type="entry name" value="Metallo-dependent phosphatases"/>
    <property type="match status" value="1"/>
</dbReference>
<evidence type="ECO:0000313" key="3">
    <source>
        <dbReference type="Proteomes" id="UP000799429"/>
    </source>
</evidence>
<name>A0A9P4SE56_9PEZI</name>
<protein>
    <submittedName>
        <fullName evidence="2">Metallophosphoesterase domain-containing protein</fullName>
    </submittedName>
</protein>
<dbReference type="Gene3D" id="3.60.21.10">
    <property type="match status" value="1"/>
</dbReference>
<sequence>MFSFLNPSSPFDPPSRINLYLSSPLKTLIRLFHLLLVSLRSSPTPSKHPIKVVCISDTHTLTQPIPDGDLLVHAGDLTNAGTTTELQTALDWLASLPHAHKVLIAGNHDTYLDPRSRATLPEPDRAGPLDWHDLHYLQHGAETLTFPDRGNRKLRVYGAPQIPACGGPEFAFQYPRGTDAWSDTVPGDVDVLVTHTPPKWHRDLPTGLGCEWLLKEVWRVRPRLHVCGHVHVAAGWEVLWWDEAQRAYERGCERKDGFFRSFVDFLGVGELVRVVVYGVRGVVWDRVWGGEGKSCVLVNAALMYQNTGRLGNEPQVVEI</sequence>
<dbReference type="OrthoDB" id="630188at2759"/>
<gene>
    <name evidence="2" type="ORF">M501DRAFT_929222</name>
</gene>
<dbReference type="AlphaFoldDB" id="A0A9P4SE56"/>
<dbReference type="InterPro" id="IPR051693">
    <property type="entry name" value="UPF0046_metallophosphoest"/>
</dbReference>
<dbReference type="InterPro" id="IPR004843">
    <property type="entry name" value="Calcineurin-like_PHP"/>
</dbReference>
<keyword evidence="3" id="KW-1185">Reference proteome</keyword>
<dbReference type="Pfam" id="PF00149">
    <property type="entry name" value="Metallophos"/>
    <property type="match status" value="1"/>
</dbReference>
<evidence type="ECO:0000259" key="1">
    <source>
        <dbReference type="Pfam" id="PF00149"/>
    </source>
</evidence>